<evidence type="ECO:0000256" key="12">
    <source>
        <dbReference type="ARBA" id="ARBA00047318"/>
    </source>
</evidence>
<comment type="catalytic activity">
    <reaction evidence="12 14">
        <text>(9Z)-hexadecenoyl-[ACP] + malonyl-[ACP] + H(+) = 3-oxo-(11Z)-octadecenoyl-[ACP] + holo-[ACP] + CO2</text>
        <dbReference type="Rhea" id="RHEA:55040"/>
        <dbReference type="Rhea" id="RHEA-COMP:9623"/>
        <dbReference type="Rhea" id="RHEA-COMP:9685"/>
        <dbReference type="Rhea" id="RHEA-COMP:10800"/>
        <dbReference type="Rhea" id="RHEA-COMP:14074"/>
        <dbReference type="ChEBI" id="CHEBI:15378"/>
        <dbReference type="ChEBI" id="CHEBI:16526"/>
        <dbReference type="ChEBI" id="CHEBI:64479"/>
        <dbReference type="ChEBI" id="CHEBI:78449"/>
        <dbReference type="ChEBI" id="CHEBI:83989"/>
        <dbReference type="ChEBI" id="CHEBI:138538"/>
        <dbReference type="EC" id="2.3.1.179"/>
    </reaction>
</comment>
<dbReference type="PROSITE" id="PS52004">
    <property type="entry name" value="KS3_2"/>
    <property type="match status" value="1"/>
</dbReference>
<dbReference type="GO" id="GO:0006633">
    <property type="term" value="P:fatty acid biosynthetic process"/>
    <property type="evidence" value="ECO:0007669"/>
    <property type="project" value="UniProtKB-UniRule"/>
</dbReference>
<dbReference type="InterPro" id="IPR014031">
    <property type="entry name" value="Ketoacyl_synth_C"/>
</dbReference>
<dbReference type="EMBL" id="WMIA01000002">
    <property type="protein sequence ID" value="MTF37765.1"/>
    <property type="molecule type" value="Genomic_DNA"/>
</dbReference>
<dbReference type="PANTHER" id="PTHR11712:SF336">
    <property type="entry name" value="3-OXOACYL-[ACYL-CARRIER-PROTEIN] SYNTHASE, MITOCHONDRIAL"/>
    <property type="match status" value="1"/>
</dbReference>
<dbReference type="Pfam" id="PF02801">
    <property type="entry name" value="Ketoacyl-synt_C"/>
    <property type="match status" value="1"/>
</dbReference>
<evidence type="ECO:0000256" key="2">
    <source>
        <dbReference type="ARBA" id="ARBA00008467"/>
    </source>
</evidence>
<keyword evidence="7" id="KW-0276">Fatty acid metabolism</keyword>
<comment type="similarity">
    <text evidence="2 14 16">Belongs to the thiolase-like superfamily. Beta-ketoacyl-ACP synthases family.</text>
</comment>
<keyword evidence="8" id="KW-0443">Lipid metabolism</keyword>
<evidence type="ECO:0000313" key="18">
    <source>
        <dbReference type="EMBL" id="MTF37765.1"/>
    </source>
</evidence>
<evidence type="ECO:0000256" key="1">
    <source>
        <dbReference type="ARBA" id="ARBA00005194"/>
    </source>
</evidence>
<feature type="active site" description="For beta-ketoacyl synthase activity" evidence="15">
    <location>
        <position position="167"/>
    </location>
</feature>
<keyword evidence="10 14" id="KW-0012">Acyltransferase</keyword>
<dbReference type="CDD" id="cd00834">
    <property type="entry name" value="KAS_I_II"/>
    <property type="match status" value="1"/>
</dbReference>
<dbReference type="InterPro" id="IPR000794">
    <property type="entry name" value="Beta-ketoacyl_synthase"/>
</dbReference>
<protein>
    <recommendedName>
        <fullName evidence="4 14">3-oxoacyl-[acyl-carrier-protein] synthase 2</fullName>
        <ecNumber evidence="3 14">2.3.1.179</ecNumber>
    </recommendedName>
</protein>
<evidence type="ECO:0000259" key="17">
    <source>
        <dbReference type="PROSITE" id="PS52004"/>
    </source>
</evidence>
<dbReference type="Gene3D" id="3.40.47.10">
    <property type="match status" value="1"/>
</dbReference>
<dbReference type="InterPro" id="IPR014030">
    <property type="entry name" value="Ketoacyl_synth_N"/>
</dbReference>
<dbReference type="NCBIfam" id="TIGR03150">
    <property type="entry name" value="fabF"/>
    <property type="match status" value="1"/>
</dbReference>
<keyword evidence="9 14" id="KW-0275">Fatty acid biosynthesis</keyword>
<comment type="caution">
    <text evidence="18">The sequence shown here is derived from an EMBL/GenBank/DDBJ whole genome shotgun (WGS) entry which is preliminary data.</text>
</comment>
<evidence type="ECO:0000313" key="19">
    <source>
        <dbReference type="Proteomes" id="UP000437131"/>
    </source>
</evidence>
<evidence type="ECO:0000256" key="8">
    <source>
        <dbReference type="ARBA" id="ARBA00023098"/>
    </source>
</evidence>
<comment type="catalytic activity">
    <reaction evidence="13 14">
        <text>a fatty acyl-[ACP] + malonyl-[ACP] + H(+) = a 3-oxoacyl-[ACP] + holo-[ACP] + CO2</text>
        <dbReference type="Rhea" id="RHEA:22836"/>
        <dbReference type="Rhea" id="RHEA-COMP:9623"/>
        <dbReference type="Rhea" id="RHEA-COMP:9685"/>
        <dbReference type="Rhea" id="RHEA-COMP:9916"/>
        <dbReference type="Rhea" id="RHEA-COMP:14125"/>
        <dbReference type="ChEBI" id="CHEBI:15378"/>
        <dbReference type="ChEBI" id="CHEBI:16526"/>
        <dbReference type="ChEBI" id="CHEBI:64479"/>
        <dbReference type="ChEBI" id="CHEBI:78449"/>
        <dbReference type="ChEBI" id="CHEBI:78776"/>
        <dbReference type="ChEBI" id="CHEBI:138651"/>
    </reaction>
</comment>
<name>A0A844GU37_9CHRO</name>
<evidence type="ECO:0000256" key="10">
    <source>
        <dbReference type="ARBA" id="ARBA00023315"/>
    </source>
</evidence>
<evidence type="ECO:0000256" key="13">
    <source>
        <dbReference type="ARBA" id="ARBA00047659"/>
    </source>
</evidence>
<dbReference type="NCBIfam" id="NF005589">
    <property type="entry name" value="PRK07314.1"/>
    <property type="match status" value="1"/>
</dbReference>
<organism evidence="18 19">
    <name type="scientific">Cyanobacterium aponinum 0216</name>
    <dbReference type="NCBI Taxonomy" id="2676140"/>
    <lineage>
        <taxon>Bacteria</taxon>
        <taxon>Bacillati</taxon>
        <taxon>Cyanobacteriota</taxon>
        <taxon>Cyanophyceae</taxon>
        <taxon>Oscillatoriophycideae</taxon>
        <taxon>Chroococcales</taxon>
        <taxon>Geminocystaceae</taxon>
        <taxon>Cyanobacterium</taxon>
    </lineage>
</organism>
<evidence type="ECO:0000256" key="4">
    <source>
        <dbReference type="ARBA" id="ARBA00014657"/>
    </source>
</evidence>
<reference evidence="18 19" key="1">
    <citation type="submission" date="2019-11" db="EMBL/GenBank/DDBJ databases">
        <title>Isolation of a new High Light Tolerant Cyanobacteria.</title>
        <authorList>
            <person name="Dobson Z."/>
            <person name="Vaughn N."/>
            <person name="Vaughn M."/>
            <person name="Fromme P."/>
            <person name="Mazor Y."/>
        </authorList>
    </citation>
    <scope>NUCLEOTIDE SEQUENCE [LARGE SCALE GENOMIC DNA]</scope>
    <source>
        <strain evidence="18 19">0216</strain>
    </source>
</reference>
<comment type="function">
    <text evidence="11 14">Involved in the type II fatty acid elongation cycle. Catalyzes the elongation of a wide range of acyl-ACP by the addition of two carbons from malonyl-ACP to an acyl acceptor. Can efficiently catalyze the conversion of palmitoleoyl-ACP (cis-hexadec-9-enoyl-ACP) to cis-vaccenoyl-ACP (cis-octadec-11-enoyl-ACP), an essential step in the thermal regulation of fatty acid composition.</text>
</comment>
<dbReference type="FunFam" id="3.40.47.10:FF:000009">
    <property type="entry name" value="3-oxoacyl-[acyl-carrier-protein] synthase 2"/>
    <property type="match status" value="1"/>
</dbReference>
<evidence type="ECO:0000256" key="5">
    <source>
        <dbReference type="ARBA" id="ARBA00022516"/>
    </source>
</evidence>
<feature type="domain" description="Ketosynthase family 3 (KS3)" evidence="17">
    <location>
        <begin position="6"/>
        <end position="414"/>
    </location>
</feature>
<dbReference type="RefSeq" id="WP_155082630.1">
    <property type="nucleotide sequence ID" value="NZ_WMIA01000002.1"/>
</dbReference>
<evidence type="ECO:0000256" key="7">
    <source>
        <dbReference type="ARBA" id="ARBA00022832"/>
    </source>
</evidence>
<evidence type="ECO:0000256" key="11">
    <source>
        <dbReference type="ARBA" id="ARBA00024006"/>
    </source>
</evidence>
<evidence type="ECO:0000256" key="14">
    <source>
        <dbReference type="PIRNR" id="PIRNR000447"/>
    </source>
</evidence>
<dbReference type="EC" id="2.3.1.179" evidence="3 14"/>
<evidence type="ECO:0000256" key="6">
    <source>
        <dbReference type="ARBA" id="ARBA00022679"/>
    </source>
</evidence>
<dbReference type="InterPro" id="IPR020841">
    <property type="entry name" value="PKS_Beta-ketoAc_synthase_dom"/>
</dbReference>
<accession>A0A844GU37</accession>
<dbReference type="GO" id="GO:0005829">
    <property type="term" value="C:cytosol"/>
    <property type="evidence" value="ECO:0007669"/>
    <property type="project" value="TreeGrafter"/>
</dbReference>
<evidence type="ECO:0000256" key="3">
    <source>
        <dbReference type="ARBA" id="ARBA00012356"/>
    </source>
</evidence>
<keyword evidence="5 14" id="KW-0444">Lipid biosynthesis</keyword>
<evidence type="ECO:0000256" key="15">
    <source>
        <dbReference type="PIRSR" id="PIRSR000447-1"/>
    </source>
</evidence>
<dbReference type="InterPro" id="IPR017568">
    <property type="entry name" value="3-oxoacyl-ACP_synth-2"/>
</dbReference>
<keyword evidence="6 14" id="KW-0808">Transferase</keyword>
<dbReference type="UniPathway" id="UPA00094"/>
<dbReference type="GO" id="GO:0004315">
    <property type="term" value="F:3-oxoacyl-[acyl-carrier-protein] synthase activity"/>
    <property type="evidence" value="ECO:0007669"/>
    <property type="project" value="UniProtKB-UniRule"/>
</dbReference>
<dbReference type="InterPro" id="IPR016039">
    <property type="entry name" value="Thiolase-like"/>
</dbReference>
<gene>
    <name evidence="18" type="primary">fabF</name>
    <name evidence="18" type="ORF">GGC33_02320</name>
</gene>
<comment type="pathway">
    <text evidence="1 14">Lipid metabolism; fatty acid biosynthesis.</text>
</comment>
<dbReference type="Proteomes" id="UP000437131">
    <property type="component" value="Unassembled WGS sequence"/>
</dbReference>
<dbReference type="PIRSF" id="PIRSF000447">
    <property type="entry name" value="KAS_II"/>
    <property type="match status" value="1"/>
</dbReference>
<evidence type="ECO:0000256" key="16">
    <source>
        <dbReference type="RuleBase" id="RU003694"/>
    </source>
</evidence>
<evidence type="ECO:0000256" key="9">
    <source>
        <dbReference type="ARBA" id="ARBA00023160"/>
    </source>
</evidence>
<sequence length="416" mass="43566">MTNLQLKRVVVTGLGAITPIGNNLDEYWQGLITAKNGIGKITCFDTSDYACKIAGEVKGFDPLAYMEKKEAKRMARFSQFAVAASKMALEDAQLTINDDNANDVGIVIGTGVGGLSVMEEQNEVLLTKGPGRVTPFLVPTMISNMAAGLTAIHTRAKGPNSCSVTACAAGSNSIGDAFRLVQSGYAKAMICGGTEAAITRLAMAGFASAKALSTRNDSPESASRPFDADRDGFVMGEGCGILILEERESAIARGARIYAEMVGYGMTCDAYHMTAPVPEGLGATRAIELALKDGGLAPDQVSYINAHGTSTPANDTTETKAIKRALGDHAYKIAISSTKSMTGHLLGGSGGIEAVATVMAIASDIVPPTINLQNPDPDCDLDYVPRESRKLTVDVALSNSFGFGGHNVTLAFKKHN</sequence>
<proteinExistence type="inferred from homology"/>
<dbReference type="NCBIfam" id="NF004970">
    <property type="entry name" value="PRK06333.1"/>
    <property type="match status" value="1"/>
</dbReference>
<dbReference type="SMART" id="SM00825">
    <property type="entry name" value="PKS_KS"/>
    <property type="match status" value="1"/>
</dbReference>
<dbReference type="Pfam" id="PF00109">
    <property type="entry name" value="ketoacyl-synt"/>
    <property type="match status" value="1"/>
</dbReference>
<dbReference type="PANTHER" id="PTHR11712">
    <property type="entry name" value="POLYKETIDE SYNTHASE-RELATED"/>
    <property type="match status" value="1"/>
</dbReference>
<dbReference type="AlphaFoldDB" id="A0A844GU37"/>
<dbReference type="SUPFAM" id="SSF53901">
    <property type="entry name" value="Thiolase-like"/>
    <property type="match status" value="2"/>
</dbReference>